<dbReference type="InterPro" id="IPR029047">
    <property type="entry name" value="HSP70_peptide-bd_sf"/>
</dbReference>
<dbReference type="PANTHER" id="PTHR45639">
    <property type="entry name" value="HSC70CB, ISOFORM G-RELATED"/>
    <property type="match status" value="1"/>
</dbReference>
<name>A0A1E3PLU8_9ASCO</name>
<proteinExistence type="inferred from homology"/>
<dbReference type="InterPro" id="IPR013126">
    <property type="entry name" value="Hsp_70_fam"/>
</dbReference>
<dbReference type="Gene3D" id="3.30.420.40">
    <property type="match status" value="2"/>
</dbReference>
<evidence type="ECO:0000256" key="3">
    <source>
        <dbReference type="ARBA" id="ARBA00022840"/>
    </source>
</evidence>
<dbReference type="PRINTS" id="PR00301">
    <property type="entry name" value="HEATSHOCK70"/>
</dbReference>
<feature type="compositionally biased region" description="Acidic residues" evidence="4">
    <location>
        <begin position="473"/>
        <end position="491"/>
    </location>
</feature>
<protein>
    <submittedName>
        <fullName evidence="5">Putative Hsp70 chaperone</fullName>
    </submittedName>
</protein>
<dbReference type="SUPFAM" id="SSF100920">
    <property type="entry name" value="Heat shock protein 70kD (HSP70), peptide-binding domain"/>
    <property type="match status" value="1"/>
</dbReference>
<dbReference type="Proteomes" id="UP000095009">
    <property type="component" value="Unassembled WGS sequence"/>
</dbReference>
<keyword evidence="2" id="KW-0547">Nucleotide-binding</keyword>
<accession>A0A1E3PLU8</accession>
<dbReference type="InterPro" id="IPR043129">
    <property type="entry name" value="ATPase_NBD"/>
</dbReference>
<dbReference type="Pfam" id="PF00012">
    <property type="entry name" value="HSP70"/>
    <property type="match status" value="1"/>
</dbReference>
<feature type="region of interest" description="Disordered" evidence="4">
    <location>
        <begin position="465"/>
        <end position="492"/>
    </location>
</feature>
<gene>
    <name evidence="5" type="ORF">NADFUDRAFT_46686</name>
</gene>
<evidence type="ECO:0000313" key="6">
    <source>
        <dbReference type="Proteomes" id="UP000095009"/>
    </source>
</evidence>
<dbReference type="AlphaFoldDB" id="A0A1E3PLU8"/>
<sequence length="548" mass="58878">MSTVIGIAFGNTTSSIAVEKDGKVEVIANQDGDRAIPSTLSYVNTDEYHGAQAKAQLVRHANNTITNFRDFIGKPFENIDVSNCHASAHPFNNDGEVAFKITANSEEILSVEEVVKRHLIKLIDSASDYIGKPIDGAVIAVPTDFTEAERKALVSIAEKANLKVLQVINEPTAALLAHASAGNHLPQDKITVVADFGGSRSDGAVIASRGGMFTVLATSHDYTLGGSNLDEVLIDFFAKEFQKKFNTDAKSEPRSLAKLRAECEQTKKTLSNSTSSTIAIESMAGGYDFHSTINRLRFEVASRSVFEKFTSFVEALVKKTGFDFLDIDEILLVGGTSQTPKIANALVNLFPESTKVVAPVTDTKAINPNELIARGCALQASLISSFEQEQIDESIEPVVTVAPHLTKSIGVQITNGTDKSDILTILEHDTALPIRKSKIVVAPQAGDALVAIFEGEPEIVVTRIEAPKKDESAPADDEESDWSEEEEDDEEIREKIVKAGKKLAEIGLEGVAPGAKIEVILNITKDLKLQVSAREIGGNGVAVRGVVA</sequence>
<comment type="similarity">
    <text evidence="1">Belongs to the heat shock protein 70 family.</text>
</comment>
<evidence type="ECO:0000256" key="4">
    <source>
        <dbReference type="SAM" id="MobiDB-lite"/>
    </source>
</evidence>
<evidence type="ECO:0000313" key="5">
    <source>
        <dbReference type="EMBL" id="ODQ66164.1"/>
    </source>
</evidence>
<dbReference type="GO" id="GO:0005634">
    <property type="term" value="C:nucleus"/>
    <property type="evidence" value="ECO:0007669"/>
    <property type="project" value="TreeGrafter"/>
</dbReference>
<dbReference type="PANTHER" id="PTHR45639:SF32">
    <property type="entry name" value="HEAT SHOCK PROTEIN PDR13"/>
    <property type="match status" value="1"/>
</dbReference>
<dbReference type="Gene3D" id="2.60.34.10">
    <property type="entry name" value="Substrate Binding Domain Of DNAk, Chain A, domain 1"/>
    <property type="match status" value="1"/>
</dbReference>
<evidence type="ECO:0000256" key="1">
    <source>
        <dbReference type="ARBA" id="ARBA00007381"/>
    </source>
</evidence>
<organism evidence="5 6">
    <name type="scientific">Nadsonia fulvescens var. elongata DSM 6958</name>
    <dbReference type="NCBI Taxonomy" id="857566"/>
    <lineage>
        <taxon>Eukaryota</taxon>
        <taxon>Fungi</taxon>
        <taxon>Dikarya</taxon>
        <taxon>Ascomycota</taxon>
        <taxon>Saccharomycotina</taxon>
        <taxon>Dipodascomycetes</taxon>
        <taxon>Dipodascales</taxon>
        <taxon>Dipodascales incertae sedis</taxon>
        <taxon>Nadsonia</taxon>
    </lineage>
</organism>
<dbReference type="OrthoDB" id="29851at2759"/>
<dbReference type="Gene3D" id="3.90.640.10">
    <property type="entry name" value="Actin, Chain A, domain 4"/>
    <property type="match status" value="1"/>
</dbReference>
<dbReference type="FunFam" id="3.90.640.10:FF:000010">
    <property type="entry name" value="heat shock 70 kDa protein 14"/>
    <property type="match status" value="1"/>
</dbReference>
<keyword evidence="6" id="KW-1185">Reference proteome</keyword>
<dbReference type="Gene3D" id="3.30.30.30">
    <property type="match status" value="1"/>
</dbReference>
<reference evidence="5 6" key="1">
    <citation type="journal article" date="2016" name="Proc. Natl. Acad. Sci. U.S.A.">
        <title>Comparative genomics of biotechnologically important yeasts.</title>
        <authorList>
            <person name="Riley R."/>
            <person name="Haridas S."/>
            <person name="Wolfe K.H."/>
            <person name="Lopes M.R."/>
            <person name="Hittinger C.T."/>
            <person name="Goeker M."/>
            <person name="Salamov A.A."/>
            <person name="Wisecaver J.H."/>
            <person name="Long T.M."/>
            <person name="Calvey C.H."/>
            <person name="Aerts A.L."/>
            <person name="Barry K.W."/>
            <person name="Choi C."/>
            <person name="Clum A."/>
            <person name="Coughlan A.Y."/>
            <person name="Deshpande S."/>
            <person name="Douglass A.P."/>
            <person name="Hanson S.J."/>
            <person name="Klenk H.-P."/>
            <person name="LaButti K.M."/>
            <person name="Lapidus A."/>
            <person name="Lindquist E.A."/>
            <person name="Lipzen A.M."/>
            <person name="Meier-Kolthoff J.P."/>
            <person name="Ohm R.A."/>
            <person name="Otillar R.P."/>
            <person name="Pangilinan J.L."/>
            <person name="Peng Y."/>
            <person name="Rokas A."/>
            <person name="Rosa C.A."/>
            <person name="Scheuner C."/>
            <person name="Sibirny A.A."/>
            <person name="Slot J.C."/>
            <person name="Stielow J.B."/>
            <person name="Sun H."/>
            <person name="Kurtzman C.P."/>
            <person name="Blackwell M."/>
            <person name="Grigoriev I.V."/>
            <person name="Jeffries T.W."/>
        </authorList>
    </citation>
    <scope>NUCLEOTIDE SEQUENCE [LARGE SCALE GENOMIC DNA]</scope>
    <source>
        <strain evidence="5 6">DSM 6958</strain>
    </source>
</reference>
<dbReference type="GO" id="GO:0140662">
    <property type="term" value="F:ATP-dependent protein folding chaperone"/>
    <property type="evidence" value="ECO:0007669"/>
    <property type="project" value="InterPro"/>
</dbReference>
<dbReference type="GO" id="GO:0005829">
    <property type="term" value="C:cytosol"/>
    <property type="evidence" value="ECO:0007669"/>
    <property type="project" value="TreeGrafter"/>
</dbReference>
<dbReference type="SUPFAM" id="SSF53067">
    <property type="entry name" value="Actin-like ATPase domain"/>
    <property type="match status" value="2"/>
</dbReference>
<dbReference type="STRING" id="857566.A0A1E3PLU8"/>
<evidence type="ECO:0000256" key="2">
    <source>
        <dbReference type="ARBA" id="ARBA00022741"/>
    </source>
</evidence>
<keyword evidence="3" id="KW-0067">ATP-binding</keyword>
<dbReference type="EMBL" id="KV454409">
    <property type="protein sequence ID" value="ODQ66164.1"/>
    <property type="molecule type" value="Genomic_DNA"/>
</dbReference>
<dbReference type="GO" id="GO:0005524">
    <property type="term" value="F:ATP binding"/>
    <property type="evidence" value="ECO:0007669"/>
    <property type="project" value="UniProtKB-KW"/>
</dbReference>